<accession>A0A1G9CDC1</accession>
<reference evidence="3" key="1">
    <citation type="submission" date="2016-10" db="EMBL/GenBank/DDBJ databases">
        <authorList>
            <person name="Varghese N."/>
            <person name="Submissions S."/>
        </authorList>
    </citation>
    <scope>NUCLEOTIDE SEQUENCE [LARGE SCALE GENOMIC DNA]</scope>
    <source>
        <strain evidence="3">CGMCC 1.8895</strain>
    </source>
</reference>
<keyword evidence="1" id="KW-0812">Transmembrane</keyword>
<dbReference type="EMBL" id="FNFY01000004">
    <property type="protein sequence ID" value="SDK49660.1"/>
    <property type="molecule type" value="Genomic_DNA"/>
</dbReference>
<dbReference type="Proteomes" id="UP000199008">
    <property type="component" value="Unassembled WGS sequence"/>
</dbReference>
<dbReference type="STRING" id="576118.SAMN05216216_10427"/>
<proteinExistence type="predicted"/>
<gene>
    <name evidence="2" type="ORF">SAMN05216216_10427</name>
</gene>
<dbReference type="RefSeq" id="WP_092984754.1">
    <property type="nucleotide sequence ID" value="NZ_FNFY01000004.1"/>
</dbReference>
<keyword evidence="1" id="KW-1133">Transmembrane helix</keyword>
<evidence type="ECO:0000256" key="1">
    <source>
        <dbReference type="SAM" id="Phobius"/>
    </source>
</evidence>
<dbReference type="AlphaFoldDB" id="A0A1G9CDC1"/>
<organism evidence="2 3">
    <name type="scientific">Lacicoccus qingdaonensis</name>
    <dbReference type="NCBI Taxonomy" id="576118"/>
    <lineage>
        <taxon>Bacteria</taxon>
        <taxon>Bacillati</taxon>
        <taxon>Bacillota</taxon>
        <taxon>Bacilli</taxon>
        <taxon>Bacillales</taxon>
        <taxon>Salinicoccaceae</taxon>
        <taxon>Lacicoccus</taxon>
    </lineage>
</organism>
<feature type="transmembrane region" description="Helical" evidence="1">
    <location>
        <begin position="60"/>
        <end position="82"/>
    </location>
</feature>
<keyword evidence="3" id="KW-1185">Reference proteome</keyword>
<sequence>MIEDVWFYINNTLMVIILSFLIPFFKIKYWWLMPTASLVIMGLAGFILPNFNDELSFEPLVGYAVFLMVLSIVVTLLAVMYARKRKKEKKARAAEKDFLNDEAGNDKEI</sequence>
<feature type="transmembrane region" description="Helical" evidence="1">
    <location>
        <begin position="29"/>
        <end position="48"/>
    </location>
</feature>
<keyword evidence="1" id="KW-0472">Membrane</keyword>
<name>A0A1G9CDC1_9BACL</name>
<feature type="transmembrane region" description="Helical" evidence="1">
    <location>
        <begin position="6"/>
        <end position="22"/>
    </location>
</feature>
<evidence type="ECO:0000313" key="2">
    <source>
        <dbReference type="EMBL" id="SDK49660.1"/>
    </source>
</evidence>
<dbReference type="OrthoDB" id="2390434at2"/>
<protein>
    <submittedName>
        <fullName evidence="2">Uncharacterized protein</fullName>
    </submittedName>
</protein>
<evidence type="ECO:0000313" key="3">
    <source>
        <dbReference type="Proteomes" id="UP000199008"/>
    </source>
</evidence>